<dbReference type="WBParaSite" id="Minc3s02440g30054">
    <property type="protein sequence ID" value="Minc3s02440g30054"/>
    <property type="gene ID" value="Minc3s02440g30054"/>
</dbReference>
<organism evidence="1 2">
    <name type="scientific">Meloidogyne incognita</name>
    <name type="common">Southern root-knot nematode worm</name>
    <name type="synonym">Oxyuris incognita</name>
    <dbReference type="NCBI Taxonomy" id="6306"/>
    <lineage>
        <taxon>Eukaryota</taxon>
        <taxon>Metazoa</taxon>
        <taxon>Ecdysozoa</taxon>
        <taxon>Nematoda</taxon>
        <taxon>Chromadorea</taxon>
        <taxon>Rhabditida</taxon>
        <taxon>Tylenchina</taxon>
        <taxon>Tylenchomorpha</taxon>
        <taxon>Tylenchoidea</taxon>
        <taxon>Meloidogynidae</taxon>
        <taxon>Meloidogyninae</taxon>
        <taxon>Meloidogyne</taxon>
        <taxon>Meloidogyne incognita group</taxon>
    </lineage>
</organism>
<evidence type="ECO:0000313" key="2">
    <source>
        <dbReference type="WBParaSite" id="Minc3s02440g30054"/>
    </source>
</evidence>
<dbReference type="Proteomes" id="UP000887563">
    <property type="component" value="Unplaced"/>
</dbReference>
<protein>
    <submittedName>
        <fullName evidence="2">Uncharacterized protein</fullName>
    </submittedName>
</protein>
<name>A0A914MUC2_MELIC</name>
<dbReference type="AlphaFoldDB" id="A0A914MUC2"/>
<keyword evidence="1" id="KW-1185">Reference proteome</keyword>
<reference evidence="2" key="1">
    <citation type="submission" date="2022-11" db="UniProtKB">
        <authorList>
            <consortium name="WormBaseParasite"/>
        </authorList>
    </citation>
    <scope>IDENTIFICATION</scope>
</reference>
<proteinExistence type="predicted"/>
<evidence type="ECO:0000313" key="1">
    <source>
        <dbReference type="Proteomes" id="UP000887563"/>
    </source>
</evidence>
<sequence>MQLNVRGYEGIWLEPLLNRFTINASNGGELGNCVLPDYVDTQNLEFSVVDDILTVVGYYRMNQ</sequence>
<accession>A0A914MUC2</accession>